<keyword evidence="4" id="KW-1133">Transmembrane helix</keyword>
<reference evidence="6" key="1">
    <citation type="journal article" date="2020" name="mSystems">
        <title>Genome- and Community-Level Interaction Insights into Carbon Utilization and Element Cycling Functions of Hydrothermarchaeota in Hydrothermal Sediment.</title>
        <authorList>
            <person name="Zhou Z."/>
            <person name="Liu Y."/>
            <person name="Xu W."/>
            <person name="Pan J."/>
            <person name="Luo Z.H."/>
            <person name="Li M."/>
        </authorList>
    </citation>
    <scope>NUCLEOTIDE SEQUENCE [LARGE SCALE GENOMIC DNA]</scope>
    <source>
        <strain evidence="6">SpSt-381</strain>
    </source>
</reference>
<feature type="coiled-coil region" evidence="2">
    <location>
        <begin position="115"/>
        <end position="142"/>
    </location>
</feature>
<feature type="transmembrane region" description="Helical" evidence="4">
    <location>
        <begin position="7"/>
        <end position="26"/>
    </location>
</feature>
<dbReference type="SUPFAM" id="SSF58104">
    <property type="entry name" value="Methyl-accepting chemotaxis protein (MCP) signaling domain"/>
    <property type="match status" value="1"/>
</dbReference>
<evidence type="ECO:0000256" key="4">
    <source>
        <dbReference type="SAM" id="Phobius"/>
    </source>
</evidence>
<dbReference type="InterPro" id="IPR004089">
    <property type="entry name" value="MCPsignal_dom"/>
</dbReference>
<dbReference type="Gene3D" id="1.10.287.950">
    <property type="entry name" value="Methyl-accepting chemotaxis protein"/>
    <property type="match status" value="1"/>
</dbReference>
<sequence>MSLRLRLWIACLAGAAVTAGGIWWVAGTFLGPGVGANPSLAVVALLAAAAAGLAAGGLFALWLDHHLVGQLRALAGAFRSGRVADLRDLPATSGWGELSEVTHEAQERLIAARQLERTAAELSDVQARERELQAALERWIETERWEPLRLEDGPLSGLAGALDRGFQRAEAYREQNEEVARRLGGDFAHAQGDARESAEQAERGFVEATALLTTVRELQRLSGELQGALAPAADGLPAAPSAGAVLERWRAAAGEAIEALVAASAESVDHLAGGLLRVHEVAEVVRRIANRATLVALNVALAGARERGAPASEDLAEDMKRMARDVREATERSDTLAREIEAEVAAAQARMNDVRARVAEMLADLPGLPAEAAPGGASGDALRLMERVREMVQDATRKGERLSATGERASRAAQRLVRRLEEQARELEGLALRLGADEAGVPEEPRAFEAAGAGEGPEAARSELRLLEDPDAGAGRVAEERP</sequence>
<proteinExistence type="predicted"/>
<evidence type="ECO:0000256" key="3">
    <source>
        <dbReference type="SAM" id="MobiDB-lite"/>
    </source>
</evidence>
<evidence type="ECO:0000256" key="1">
    <source>
        <dbReference type="PROSITE-ProRule" id="PRU00284"/>
    </source>
</evidence>
<name>A0A832HZG3_UNCEI</name>
<protein>
    <recommendedName>
        <fullName evidence="5">Methyl-accepting transducer domain-containing protein</fullName>
    </recommendedName>
</protein>
<feature type="compositionally biased region" description="Basic and acidic residues" evidence="3">
    <location>
        <begin position="458"/>
        <end position="468"/>
    </location>
</feature>
<keyword evidence="4" id="KW-0472">Membrane</keyword>
<keyword evidence="2" id="KW-0175">Coiled coil</keyword>
<accession>A0A832HZG3</accession>
<evidence type="ECO:0000256" key="2">
    <source>
        <dbReference type="SAM" id="Coils"/>
    </source>
</evidence>
<dbReference type="GO" id="GO:0007165">
    <property type="term" value="P:signal transduction"/>
    <property type="evidence" value="ECO:0007669"/>
    <property type="project" value="UniProtKB-KW"/>
</dbReference>
<gene>
    <name evidence="6" type="ORF">ENR23_00060</name>
</gene>
<dbReference type="EMBL" id="DSQF01000001">
    <property type="protein sequence ID" value="HGZ41821.1"/>
    <property type="molecule type" value="Genomic_DNA"/>
</dbReference>
<comment type="caution">
    <text evidence="6">The sequence shown here is derived from an EMBL/GenBank/DDBJ whole genome shotgun (WGS) entry which is preliminary data.</text>
</comment>
<dbReference type="AlphaFoldDB" id="A0A832HZG3"/>
<dbReference type="PROSITE" id="PS50111">
    <property type="entry name" value="CHEMOTAXIS_TRANSDUC_2"/>
    <property type="match status" value="1"/>
</dbReference>
<organism evidence="6">
    <name type="scientific">Eiseniibacteriota bacterium</name>
    <dbReference type="NCBI Taxonomy" id="2212470"/>
    <lineage>
        <taxon>Bacteria</taxon>
        <taxon>Candidatus Eiseniibacteriota</taxon>
    </lineage>
</organism>
<evidence type="ECO:0000313" key="6">
    <source>
        <dbReference type="EMBL" id="HGZ41821.1"/>
    </source>
</evidence>
<keyword evidence="1" id="KW-0807">Transducer</keyword>
<feature type="domain" description="Methyl-accepting transducer" evidence="5">
    <location>
        <begin position="207"/>
        <end position="431"/>
    </location>
</feature>
<feature type="region of interest" description="Disordered" evidence="3">
    <location>
        <begin position="436"/>
        <end position="482"/>
    </location>
</feature>
<evidence type="ECO:0000259" key="5">
    <source>
        <dbReference type="PROSITE" id="PS50111"/>
    </source>
</evidence>
<feature type="transmembrane region" description="Helical" evidence="4">
    <location>
        <begin position="38"/>
        <end position="63"/>
    </location>
</feature>
<feature type="coiled-coil region" evidence="2">
    <location>
        <begin position="312"/>
        <end position="364"/>
    </location>
</feature>
<keyword evidence="4" id="KW-0812">Transmembrane</keyword>
<dbReference type="GO" id="GO:0016020">
    <property type="term" value="C:membrane"/>
    <property type="evidence" value="ECO:0007669"/>
    <property type="project" value="InterPro"/>
</dbReference>
<feature type="compositionally biased region" description="Low complexity" evidence="3">
    <location>
        <begin position="448"/>
        <end position="457"/>
    </location>
</feature>